<evidence type="ECO:0000256" key="17">
    <source>
        <dbReference type="PIRSR" id="PIRSR000882-1"/>
    </source>
</evidence>
<dbReference type="InterPro" id="IPR004843">
    <property type="entry name" value="Calcineurin-like_PHP"/>
</dbReference>
<evidence type="ECO:0000256" key="14">
    <source>
        <dbReference type="ARBA" id="ARBA00023242"/>
    </source>
</evidence>
<feature type="active site" description="Proton donor" evidence="17">
    <location>
        <position position="194"/>
    </location>
</feature>
<comment type="cofactor">
    <cofactor evidence="1 16">
        <name>Mn(2+)</name>
        <dbReference type="ChEBI" id="CHEBI:29035"/>
    </cofactor>
</comment>
<keyword evidence="7" id="KW-0479">Metal-binding</keyword>
<dbReference type="Pfam" id="PF04152">
    <property type="entry name" value="Mre11_DNA_bind"/>
    <property type="match status" value="1"/>
</dbReference>
<reference evidence="20 21" key="1">
    <citation type="submission" date="2024-10" db="EMBL/GenBank/DDBJ databases">
        <title>Updated reference genomes for cyclostephanoid diatoms.</title>
        <authorList>
            <person name="Roberts W.R."/>
            <person name="Alverson A.J."/>
        </authorList>
    </citation>
    <scope>NUCLEOTIDE SEQUENCE [LARGE SCALE GENOMIC DNA]</scope>
    <source>
        <strain evidence="20 21">AJA228-03</strain>
    </source>
</reference>
<dbReference type="InterPro" id="IPR007281">
    <property type="entry name" value="Mre11_DNA-bd"/>
</dbReference>
<comment type="caution">
    <text evidence="20">The sequence shown here is derived from an EMBL/GenBank/DDBJ whole genome shotgun (WGS) entry which is preliminary data.</text>
</comment>
<keyword evidence="9 16" id="KW-0227">DNA damage</keyword>
<dbReference type="GO" id="GO:0004527">
    <property type="term" value="F:exonuclease activity"/>
    <property type="evidence" value="ECO:0007669"/>
    <property type="project" value="UniProtKB-KW"/>
</dbReference>
<evidence type="ECO:0000256" key="16">
    <source>
        <dbReference type="PIRNR" id="PIRNR000882"/>
    </source>
</evidence>
<evidence type="ECO:0000313" key="21">
    <source>
        <dbReference type="Proteomes" id="UP001530377"/>
    </source>
</evidence>
<dbReference type="Gene3D" id="3.60.21.10">
    <property type="match status" value="1"/>
</dbReference>
<dbReference type="SMART" id="SM01347">
    <property type="entry name" value="Mre11_DNA_bind"/>
    <property type="match status" value="1"/>
</dbReference>
<keyword evidence="15 16" id="KW-0469">Meiosis</keyword>
<keyword evidence="13 16" id="KW-0464">Manganese</keyword>
<dbReference type="AlphaFoldDB" id="A0ABD3RXA3"/>
<dbReference type="GO" id="GO:0051321">
    <property type="term" value="P:meiotic cell cycle"/>
    <property type="evidence" value="ECO:0007669"/>
    <property type="project" value="UniProtKB-KW"/>
</dbReference>
<feature type="region of interest" description="Disordered" evidence="18">
    <location>
        <begin position="612"/>
        <end position="631"/>
    </location>
</feature>
<dbReference type="FunFam" id="3.60.21.10:FF:000011">
    <property type="entry name" value="Double-strand break repair protein"/>
    <property type="match status" value="1"/>
</dbReference>
<evidence type="ECO:0000256" key="12">
    <source>
        <dbReference type="ARBA" id="ARBA00023204"/>
    </source>
</evidence>
<dbReference type="PANTHER" id="PTHR10139:SF1">
    <property type="entry name" value="DOUBLE-STRAND BREAK REPAIR PROTEIN MRE11"/>
    <property type="match status" value="1"/>
</dbReference>
<evidence type="ECO:0000256" key="1">
    <source>
        <dbReference type="ARBA" id="ARBA00001936"/>
    </source>
</evidence>
<feature type="region of interest" description="Disordered" evidence="18">
    <location>
        <begin position="1"/>
        <end position="71"/>
    </location>
</feature>
<dbReference type="GO" id="GO:0004519">
    <property type="term" value="F:endonuclease activity"/>
    <property type="evidence" value="ECO:0007669"/>
    <property type="project" value="UniProtKB-KW"/>
</dbReference>
<sequence>MDSSNNADDGASKQYHNAYRAVEDITMPRGPSRRTGAVAPPPEEDRESSDDSDNYDNDEGGRGEDDDEGVEDPDASVLRILLSTDNHLGYLERDPIRGRDSFAAFEEVLSLARTHKVDMVLLSGDLFHDNKPSRKTLHATMEILRRYCMGGGSVGFQIVSDQKECLRSVVTGRANYEDEFYSVDLPVFTIHGNHDDPTRDGGPDLLSAVDLLAISNLVNYFGRQDEVDNVRVSPVLLRKGSTRVALYGMGSMRDERLNRMWQGKKVKFLRPAEEHERGGGTGGGIDNDRDEENRWFNIFTLHQNRDLGRGSKNCVHESMIPEWMDLVVWGHEHECLINPSESLVGTFRIVQPGSSVATSLTAGESRRKQVGLLEIKGQQFRLRPLTLTCVRGFALGDVNLGEKAREQGGVLDVEDPKVEERMMEVLAAEVEALIRKARDEDEHVKQDAEDEAARMRPLEDEFDDLEKPQRKYMIKNPERVLVRLKVEHTGFTTLNNQRFGSQFVGQVANPSDILLFHKRRQAENAKGGGASRKKRSAAGLDVPVEPEDLEQMNIEDLIVQNLANNDKKLELLDEKSMGEALEQYVDKKEAKAIYQMTEKLLEISQKTLMKRARAGGENGEGGATIDNPTAVREVLSGITGKKRSEFEVEREEAAEEQKKTGKKDKNRDNGAKKKTKFKDDDSVEFMGSTESQAPPKPITSSFRSARTSAKKPKYNYDDDAEEIDESDIEETPRPTARGKKPIASAGTAKARAPSQTQSTLTSFTSSRKPPASSRGNTRVAQYLDSDSDDEPSRGGGGWGSASQSIKGRSRR</sequence>
<dbReference type="GO" id="GO:0030145">
    <property type="term" value="F:manganese ion binding"/>
    <property type="evidence" value="ECO:0007669"/>
    <property type="project" value="UniProtKB-UniRule"/>
</dbReference>
<dbReference type="Pfam" id="PF00149">
    <property type="entry name" value="Metallophos"/>
    <property type="match status" value="1"/>
</dbReference>
<feature type="compositionally biased region" description="Low complexity" evidence="18">
    <location>
        <begin position="754"/>
        <end position="766"/>
    </location>
</feature>
<evidence type="ECO:0000256" key="4">
    <source>
        <dbReference type="ARBA" id="ARBA00009028"/>
    </source>
</evidence>
<evidence type="ECO:0000256" key="13">
    <source>
        <dbReference type="ARBA" id="ARBA00023211"/>
    </source>
</evidence>
<feature type="domain" description="Mre11 DNA-binding" evidence="19">
    <location>
        <begin position="380"/>
        <end position="584"/>
    </location>
</feature>
<evidence type="ECO:0000256" key="18">
    <source>
        <dbReference type="SAM" id="MobiDB-lite"/>
    </source>
</evidence>
<dbReference type="InterPro" id="IPR038487">
    <property type="entry name" value="Mre11_capping_dom"/>
</dbReference>
<dbReference type="InterPro" id="IPR029052">
    <property type="entry name" value="Metallo-depent_PP-like"/>
</dbReference>
<feature type="compositionally biased region" description="Polar residues" evidence="18">
    <location>
        <begin position="800"/>
        <end position="811"/>
    </location>
</feature>
<evidence type="ECO:0000313" key="20">
    <source>
        <dbReference type="EMBL" id="KAL3816856.1"/>
    </source>
</evidence>
<gene>
    <name evidence="20" type="ORF">ACHAXA_005134</name>
</gene>
<comment type="subcellular location">
    <subcellularLocation>
        <location evidence="3">Chromosome</location>
    </subcellularLocation>
    <subcellularLocation>
        <location evidence="2 16">Nucleus</location>
    </subcellularLocation>
</comment>
<evidence type="ECO:0000256" key="3">
    <source>
        <dbReference type="ARBA" id="ARBA00004286"/>
    </source>
</evidence>
<keyword evidence="21" id="KW-1185">Reference proteome</keyword>
<feature type="compositionally biased region" description="Acidic residues" evidence="18">
    <location>
        <begin position="717"/>
        <end position="729"/>
    </location>
</feature>
<name>A0ABD3RXA3_9STRA</name>
<dbReference type="PIRSF" id="PIRSF000882">
    <property type="entry name" value="DSB_repair_MRE11"/>
    <property type="match status" value="1"/>
</dbReference>
<proteinExistence type="inferred from homology"/>
<dbReference type="GO" id="GO:0006302">
    <property type="term" value="P:double-strand break repair"/>
    <property type="evidence" value="ECO:0007669"/>
    <property type="project" value="UniProtKB-UniRule"/>
</dbReference>
<keyword evidence="10 16" id="KW-0378">Hydrolase</keyword>
<dbReference type="SUPFAM" id="SSF56300">
    <property type="entry name" value="Metallo-dependent phosphatases"/>
    <property type="match status" value="1"/>
</dbReference>
<evidence type="ECO:0000256" key="7">
    <source>
        <dbReference type="ARBA" id="ARBA00022723"/>
    </source>
</evidence>
<dbReference type="GO" id="GO:0030870">
    <property type="term" value="C:Mre11 complex"/>
    <property type="evidence" value="ECO:0007669"/>
    <property type="project" value="UniProtKB-UniRule"/>
</dbReference>
<dbReference type="Gene3D" id="3.30.110.110">
    <property type="entry name" value="Mre11, capping domain"/>
    <property type="match status" value="1"/>
</dbReference>
<feature type="compositionally biased region" description="Polar residues" evidence="18">
    <location>
        <begin position="688"/>
        <end position="707"/>
    </location>
</feature>
<evidence type="ECO:0000256" key="15">
    <source>
        <dbReference type="ARBA" id="ARBA00023254"/>
    </source>
</evidence>
<evidence type="ECO:0000256" key="2">
    <source>
        <dbReference type="ARBA" id="ARBA00004123"/>
    </source>
</evidence>
<evidence type="ECO:0000259" key="19">
    <source>
        <dbReference type="SMART" id="SM01347"/>
    </source>
</evidence>
<dbReference type="InterPro" id="IPR003701">
    <property type="entry name" value="Mre11"/>
</dbReference>
<feature type="region of interest" description="Disordered" evidence="18">
    <location>
        <begin position="638"/>
        <end position="811"/>
    </location>
</feature>
<evidence type="ECO:0000256" key="10">
    <source>
        <dbReference type="ARBA" id="ARBA00022801"/>
    </source>
</evidence>
<dbReference type="CDD" id="cd00840">
    <property type="entry name" value="MPP_Mre11_N"/>
    <property type="match status" value="1"/>
</dbReference>
<dbReference type="GO" id="GO:0005694">
    <property type="term" value="C:chromosome"/>
    <property type="evidence" value="ECO:0007669"/>
    <property type="project" value="UniProtKB-SubCell"/>
</dbReference>
<dbReference type="EMBL" id="JALLPB020000129">
    <property type="protein sequence ID" value="KAL3816856.1"/>
    <property type="molecule type" value="Genomic_DNA"/>
</dbReference>
<evidence type="ECO:0000256" key="6">
    <source>
        <dbReference type="ARBA" id="ARBA00022722"/>
    </source>
</evidence>
<evidence type="ECO:0000256" key="9">
    <source>
        <dbReference type="ARBA" id="ARBA00022763"/>
    </source>
</evidence>
<keyword evidence="8 16" id="KW-0255">Endonuclease</keyword>
<evidence type="ECO:0000256" key="11">
    <source>
        <dbReference type="ARBA" id="ARBA00022839"/>
    </source>
</evidence>
<dbReference type="PANTHER" id="PTHR10139">
    <property type="entry name" value="DOUBLE-STRAND BREAK REPAIR PROTEIN MRE11"/>
    <property type="match status" value="1"/>
</dbReference>
<accession>A0ABD3RXA3</accession>
<evidence type="ECO:0000256" key="8">
    <source>
        <dbReference type="ARBA" id="ARBA00022759"/>
    </source>
</evidence>
<keyword evidence="14 16" id="KW-0539">Nucleus</keyword>
<dbReference type="InterPro" id="IPR041796">
    <property type="entry name" value="Mre11_N"/>
</dbReference>
<keyword evidence="12 16" id="KW-0234">DNA repair</keyword>
<evidence type="ECO:0000256" key="5">
    <source>
        <dbReference type="ARBA" id="ARBA00022454"/>
    </source>
</evidence>
<keyword evidence="6 16" id="KW-0540">Nuclease</keyword>
<feature type="compositionally biased region" description="Basic and acidic residues" evidence="18">
    <location>
        <begin position="655"/>
        <end position="671"/>
    </location>
</feature>
<comment type="similarity">
    <text evidence="4 16">Belongs to the MRE11/RAD32 family.</text>
</comment>
<keyword evidence="11 16" id="KW-0269">Exonuclease</keyword>
<keyword evidence="5" id="KW-0158">Chromosome</keyword>
<organism evidence="20 21">
    <name type="scientific">Cyclostephanos tholiformis</name>
    <dbReference type="NCBI Taxonomy" id="382380"/>
    <lineage>
        <taxon>Eukaryota</taxon>
        <taxon>Sar</taxon>
        <taxon>Stramenopiles</taxon>
        <taxon>Ochrophyta</taxon>
        <taxon>Bacillariophyta</taxon>
        <taxon>Coscinodiscophyceae</taxon>
        <taxon>Thalassiosirophycidae</taxon>
        <taxon>Stephanodiscales</taxon>
        <taxon>Stephanodiscaceae</taxon>
        <taxon>Cyclostephanos</taxon>
    </lineage>
</organism>
<comment type="function">
    <text evidence="16">Core component of the MRN complex, which plays a central role in double-strand break (DSB) repair, DNA recombination, maintenance of telomere integrity and meiosis. The MRN complex is involved in the repair of DNA double-strand breaks (DSBs) via homologous recombination (HR), an error-free mechanism which primarily occurs during S and G2 phases. The complex (1) mediates the end resection of damaged DNA, which generates proper single-stranded DNA, a key initial steps in HR, and is (2) required for the recruitment of other repair factors and efficient activation of ATM and ATR upon DNA damage. Within the MRN complex, MRE11 possesses both single-strand endonuclease activity and double-strand-specific 3'-5' exonuclease activity. MRE11 first endonucleolytically cleaves the 5' strand at DNA DSB ends to prevent non-homologous end joining (NHEJ) and licence HR. It then generates a single-stranded DNA gap via 3' to 5' exonucleolytic degradation, which is required for single-strand invasion and recombination.</text>
</comment>
<dbReference type="Proteomes" id="UP001530377">
    <property type="component" value="Unassembled WGS sequence"/>
</dbReference>
<protein>
    <recommendedName>
        <fullName evidence="16">Double-strand break repair protein</fullName>
    </recommendedName>
</protein>
<feature type="compositionally biased region" description="Acidic residues" evidence="18">
    <location>
        <begin position="42"/>
        <end position="71"/>
    </location>
</feature>